<reference evidence="2" key="1">
    <citation type="journal article" date="2017" name="Appl. Environ. Microbiol.">
        <title>Genomic analysis of Calderihabitans maritimus KKC1, a thermophilic hydrogenogenic carboxydotrophic bacterium isolated from marine sediment.</title>
        <authorList>
            <person name="Omae K."/>
            <person name="Yoneda Y."/>
            <person name="Fukuyama Y."/>
            <person name="Yoshida T."/>
            <person name="Sako Y."/>
        </authorList>
    </citation>
    <scope>NUCLEOTIDE SEQUENCE [LARGE SCALE GENOMIC DNA]</scope>
    <source>
        <strain evidence="2">KKC1</strain>
    </source>
</reference>
<protein>
    <submittedName>
        <fullName evidence="1">Uncharacterized protein</fullName>
    </submittedName>
</protein>
<organism evidence="1 2">
    <name type="scientific">Calderihabitans maritimus</name>
    <dbReference type="NCBI Taxonomy" id="1246530"/>
    <lineage>
        <taxon>Bacteria</taxon>
        <taxon>Bacillati</taxon>
        <taxon>Bacillota</taxon>
        <taxon>Clostridia</taxon>
        <taxon>Neomoorellales</taxon>
        <taxon>Calderihabitantaceae</taxon>
        <taxon>Calderihabitans</taxon>
    </lineage>
</organism>
<evidence type="ECO:0000313" key="2">
    <source>
        <dbReference type="Proteomes" id="UP000197032"/>
    </source>
</evidence>
<feature type="non-terminal residue" evidence="1">
    <location>
        <position position="56"/>
    </location>
</feature>
<gene>
    <name evidence="1" type="ORF">KKC1_02020</name>
</gene>
<evidence type="ECO:0000313" key="1">
    <source>
        <dbReference type="EMBL" id="GAW91040.1"/>
    </source>
</evidence>
<keyword evidence="2" id="KW-1185">Reference proteome</keyword>
<dbReference type="Proteomes" id="UP000197032">
    <property type="component" value="Unassembled WGS sequence"/>
</dbReference>
<comment type="caution">
    <text evidence="1">The sequence shown here is derived from an EMBL/GenBank/DDBJ whole genome shotgun (WGS) entry which is preliminary data.</text>
</comment>
<accession>A0A1Z5HP36</accession>
<name>A0A1Z5HP36_9FIRM</name>
<sequence>MVKFVRGGGFNKPLTLKVYQKEFTQKIGLGKIVAVKYFWVTSDILQCNHLIYYYFT</sequence>
<proteinExistence type="predicted"/>
<dbReference type="AlphaFoldDB" id="A0A1Z5HP36"/>
<dbReference type="EMBL" id="BDGJ01000004">
    <property type="protein sequence ID" value="GAW91040.1"/>
    <property type="molecule type" value="Genomic_DNA"/>
</dbReference>